<protein>
    <submittedName>
        <fullName evidence="4">Uncharacterized protein</fullName>
    </submittedName>
</protein>
<feature type="transmembrane region" description="Helical" evidence="3">
    <location>
        <begin position="112"/>
        <end position="135"/>
    </location>
</feature>
<keyword evidence="5" id="KW-1185">Reference proteome</keyword>
<organism evidence="4 5">
    <name type="scientific">Varunaivibrio sulfuroxidans</name>
    <dbReference type="NCBI Taxonomy" id="1773489"/>
    <lineage>
        <taxon>Bacteria</taxon>
        <taxon>Pseudomonadati</taxon>
        <taxon>Pseudomonadota</taxon>
        <taxon>Alphaproteobacteria</taxon>
        <taxon>Rhodospirillales</taxon>
        <taxon>Magnetovibrionaceae</taxon>
        <taxon>Varunaivibrio</taxon>
    </lineage>
</organism>
<evidence type="ECO:0000256" key="2">
    <source>
        <dbReference type="SAM" id="MobiDB-lite"/>
    </source>
</evidence>
<feature type="coiled-coil region" evidence="1">
    <location>
        <begin position="147"/>
        <end position="185"/>
    </location>
</feature>
<dbReference type="OrthoDB" id="8445274at2"/>
<keyword evidence="1" id="KW-0175">Coiled coil</keyword>
<evidence type="ECO:0000313" key="5">
    <source>
        <dbReference type="Proteomes" id="UP000295304"/>
    </source>
</evidence>
<reference evidence="4 5" key="1">
    <citation type="submission" date="2019-03" db="EMBL/GenBank/DDBJ databases">
        <title>Genomic Encyclopedia of Type Strains, Phase IV (KMG-IV): sequencing the most valuable type-strain genomes for metagenomic binning, comparative biology and taxonomic classification.</title>
        <authorList>
            <person name="Goeker M."/>
        </authorList>
    </citation>
    <scope>NUCLEOTIDE SEQUENCE [LARGE SCALE GENOMIC DNA]</scope>
    <source>
        <strain evidence="4 5">DSM 101688</strain>
    </source>
</reference>
<keyword evidence="3" id="KW-0812">Transmembrane</keyword>
<accession>A0A4R3J7K1</accession>
<dbReference type="AlphaFoldDB" id="A0A4R3J7K1"/>
<keyword evidence="3" id="KW-1133">Transmembrane helix</keyword>
<dbReference type="EMBL" id="SLZW01000008">
    <property type="protein sequence ID" value="TCS61335.1"/>
    <property type="molecule type" value="Genomic_DNA"/>
</dbReference>
<sequence length="209" mass="23865">MSRKKNIIDNRLAGKPDDVDASDNPTPRERGRLIVKRLEKFIREGRGDDGGMSFSRWQELALHEVVNAIRDAERHWRLDQRFVDRAFSVGASALVTAGVWGTALAIDRAPDRQVAGVILIGAGAALALIIAIWGARKAEKYYQRARRRDSLQRIDRFDRQIKELQRHLDERVDQLKSALEEMSASEARDIRRGRQERLDKTLDDLIDKG</sequence>
<name>A0A4R3J7K1_9PROT</name>
<keyword evidence="3" id="KW-0472">Membrane</keyword>
<feature type="transmembrane region" description="Helical" evidence="3">
    <location>
        <begin position="86"/>
        <end position="106"/>
    </location>
</feature>
<gene>
    <name evidence="4" type="ORF">EDD55_108135</name>
</gene>
<dbReference type="Proteomes" id="UP000295304">
    <property type="component" value="Unassembled WGS sequence"/>
</dbReference>
<comment type="caution">
    <text evidence="4">The sequence shown here is derived from an EMBL/GenBank/DDBJ whole genome shotgun (WGS) entry which is preliminary data.</text>
</comment>
<evidence type="ECO:0000256" key="3">
    <source>
        <dbReference type="SAM" id="Phobius"/>
    </source>
</evidence>
<evidence type="ECO:0000256" key="1">
    <source>
        <dbReference type="SAM" id="Coils"/>
    </source>
</evidence>
<proteinExistence type="predicted"/>
<feature type="compositionally biased region" description="Basic and acidic residues" evidence="2">
    <location>
        <begin position="1"/>
        <end position="18"/>
    </location>
</feature>
<feature type="region of interest" description="Disordered" evidence="2">
    <location>
        <begin position="1"/>
        <end position="28"/>
    </location>
</feature>
<dbReference type="RefSeq" id="WP_132939628.1">
    <property type="nucleotide sequence ID" value="NZ_CP119676.1"/>
</dbReference>
<evidence type="ECO:0000313" key="4">
    <source>
        <dbReference type="EMBL" id="TCS61335.1"/>
    </source>
</evidence>